<reference evidence="4" key="1">
    <citation type="journal article" date="2017" name="Genome Biol.">
        <title>Comparative genomics reveals high biological diversity and specific adaptations in the industrially and medically important fungal genus Aspergillus.</title>
        <authorList>
            <person name="de Vries R.P."/>
            <person name="Riley R."/>
            <person name="Wiebenga A."/>
            <person name="Aguilar-Osorio G."/>
            <person name="Amillis S."/>
            <person name="Uchima C.A."/>
            <person name="Anderluh G."/>
            <person name="Asadollahi M."/>
            <person name="Askin M."/>
            <person name="Barry K."/>
            <person name="Battaglia E."/>
            <person name="Bayram O."/>
            <person name="Benocci T."/>
            <person name="Braus-Stromeyer S.A."/>
            <person name="Caldana C."/>
            <person name="Canovas D."/>
            <person name="Cerqueira G.C."/>
            <person name="Chen F."/>
            <person name="Chen W."/>
            <person name="Choi C."/>
            <person name="Clum A."/>
            <person name="Dos Santos R.A."/>
            <person name="Damasio A.R."/>
            <person name="Diallinas G."/>
            <person name="Emri T."/>
            <person name="Fekete E."/>
            <person name="Flipphi M."/>
            <person name="Freyberg S."/>
            <person name="Gallo A."/>
            <person name="Gournas C."/>
            <person name="Habgood R."/>
            <person name="Hainaut M."/>
            <person name="Harispe M.L."/>
            <person name="Henrissat B."/>
            <person name="Hilden K.S."/>
            <person name="Hope R."/>
            <person name="Hossain A."/>
            <person name="Karabika E."/>
            <person name="Karaffa L."/>
            <person name="Karanyi Z."/>
            <person name="Krasevec N."/>
            <person name="Kuo A."/>
            <person name="Kusch H."/>
            <person name="LaButti K."/>
            <person name="Lagendijk E.L."/>
            <person name="Lapidus A."/>
            <person name="Levasseur A."/>
            <person name="Lindquist E."/>
            <person name="Lipzen A."/>
            <person name="Logrieco A.F."/>
            <person name="MacCabe A."/>
            <person name="Maekelae M.R."/>
            <person name="Malavazi I."/>
            <person name="Melin P."/>
            <person name="Meyer V."/>
            <person name="Mielnichuk N."/>
            <person name="Miskei M."/>
            <person name="Molnar A.P."/>
            <person name="Mule G."/>
            <person name="Ngan C.Y."/>
            <person name="Orejas M."/>
            <person name="Orosz E."/>
            <person name="Ouedraogo J.P."/>
            <person name="Overkamp K.M."/>
            <person name="Park H.-S."/>
            <person name="Perrone G."/>
            <person name="Piumi F."/>
            <person name="Punt P.J."/>
            <person name="Ram A.F."/>
            <person name="Ramon A."/>
            <person name="Rauscher S."/>
            <person name="Record E."/>
            <person name="Riano-Pachon D.M."/>
            <person name="Robert V."/>
            <person name="Roehrig J."/>
            <person name="Ruller R."/>
            <person name="Salamov A."/>
            <person name="Salih N.S."/>
            <person name="Samson R.A."/>
            <person name="Sandor E."/>
            <person name="Sanguinetti M."/>
            <person name="Schuetze T."/>
            <person name="Sepcic K."/>
            <person name="Shelest E."/>
            <person name="Sherlock G."/>
            <person name="Sophianopoulou V."/>
            <person name="Squina F.M."/>
            <person name="Sun H."/>
            <person name="Susca A."/>
            <person name="Todd R.B."/>
            <person name="Tsang A."/>
            <person name="Unkles S.E."/>
            <person name="van de Wiele N."/>
            <person name="van Rossen-Uffink D."/>
            <person name="Oliveira J.V."/>
            <person name="Vesth T.C."/>
            <person name="Visser J."/>
            <person name="Yu J.-H."/>
            <person name="Zhou M."/>
            <person name="Andersen M.R."/>
            <person name="Archer D.B."/>
            <person name="Baker S.E."/>
            <person name="Benoit I."/>
            <person name="Brakhage A.A."/>
            <person name="Braus G.H."/>
            <person name="Fischer R."/>
            <person name="Frisvad J.C."/>
            <person name="Goldman G.H."/>
            <person name="Houbraken J."/>
            <person name="Oakley B."/>
            <person name="Pocsi I."/>
            <person name="Scazzocchio C."/>
            <person name="Seiboth B."/>
            <person name="vanKuyk P.A."/>
            <person name="Wortman J."/>
            <person name="Dyer P.S."/>
            <person name="Grigoriev I.V."/>
        </authorList>
    </citation>
    <scope>NUCLEOTIDE SEQUENCE [LARGE SCALE GENOMIC DNA]</scope>
    <source>
        <strain evidence="4">CBS 506.65</strain>
    </source>
</reference>
<dbReference type="Pfam" id="PF00106">
    <property type="entry name" value="adh_short"/>
    <property type="match status" value="1"/>
</dbReference>
<keyword evidence="2" id="KW-0560">Oxidoreductase</keyword>
<evidence type="ECO:0000313" key="4">
    <source>
        <dbReference type="Proteomes" id="UP000184188"/>
    </source>
</evidence>
<dbReference type="GO" id="GO:0016491">
    <property type="term" value="F:oxidoreductase activity"/>
    <property type="evidence" value="ECO:0007669"/>
    <property type="project" value="UniProtKB-KW"/>
</dbReference>
<protein>
    <submittedName>
        <fullName evidence="3">Uncharacterized protein</fullName>
    </submittedName>
</protein>
<dbReference type="Gene3D" id="3.40.50.720">
    <property type="entry name" value="NAD(P)-binding Rossmann-like Domain"/>
    <property type="match status" value="1"/>
</dbReference>
<dbReference type="STRING" id="1073090.A0A1L9SWT8"/>
<dbReference type="RefSeq" id="XP_022586160.1">
    <property type="nucleotide sequence ID" value="XM_022728676.1"/>
</dbReference>
<evidence type="ECO:0000256" key="1">
    <source>
        <dbReference type="ARBA" id="ARBA00006484"/>
    </source>
</evidence>
<proteinExistence type="inferred from homology"/>
<comment type="similarity">
    <text evidence="1">Belongs to the short-chain dehydrogenases/reductases (SDR) family.</text>
</comment>
<keyword evidence="4" id="KW-1185">Reference proteome</keyword>
<dbReference type="PANTHER" id="PTHR43180:SF86">
    <property type="entry name" value="DEHYDROGENASE, PUTATIVE (AFU_ORTHOLOGUE AFUA_3G00290)-RELATED"/>
    <property type="match status" value="1"/>
</dbReference>
<dbReference type="PRINTS" id="PR00081">
    <property type="entry name" value="GDHRDH"/>
</dbReference>
<name>A0A1L9SWT8_9EURO</name>
<dbReference type="GeneID" id="34615140"/>
<sequence>MVLSNENEFVVQDTTFSSLHNAVVVLTGASSGIGRETALALHQHGAHVVFGDVDANGAAETLSMAEQQQNQLGGSVEYIQCDVSLYDDVYRLFSSALDKHGHVDHVVASAAIFNREKWIDPALSIEEVAKPNTKASKILDVDLVGTANTSRIAGPFLMANRKGDTEKKTLTLLGSVASMQQVGEAVMYQAAKHGVLGLLRAMRTPFYRHRIQVNCVCPDITLTPMAAPFMDSFKKNRAWTQTSEDVARVILGLLDSDIHGKSFYLGAGRAWEFEDGLSEAMPHWLGSEGSRHFKWNLECLAKVSPVPFSSHTFSNCFCQDH</sequence>
<dbReference type="VEuPathDB" id="FungiDB:ASPZODRAFT_57306"/>
<organism evidence="3 4">
    <name type="scientific">Penicilliopsis zonata CBS 506.65</name>
    <dbReference type="NCBI Taxonomy" id="1073090"/>
    <lineage>
        <taxon>Eukaryota</taxon>
        <taxon>Fungi</taxon>
        <taxon>Dikarya</taxon>
        <taxon>Ascomycota</taxon>
        <taxon>Pezizomycotina</taxon>
        <taxon>Eurotiomycetes</taxon>
        <taxon>Eurotiomycetidae</taxon>
        <taxon>Eurotiales</taxon>
        <taxon>Aspergillaceae</taxon>
        <taxon>Penicilliopsis</taxon>
    </lineage>
</organism>
<dbReference type="OrthoDB" id="37659at2759"/>
<evidence type="ECO:0000313" key="3">
    <source>
        <dbReference type="EMBL" id="OJJ51650.1"/>
    </source>
</evidence>
<evidence type="ECO:0000256" key="2">
    <source>
        <dbReference type="ARBA" id="ARBA00023002"/>
    </source>
</evidence>
<dbReference type="EMBL" id="KV878336">
    <property type="protein sequence ID" value="OJJ51650.1"/>
    <property type="molecule type" value="Genomic_DNA"/>
</dbReference>
<dbReference type="AlphaFoldDB" id="A0A1L9SWT8"/>
<dbReference type="InterPro" id="IPR002347">
    <property type="entry name" value="SDR_fam"/>
</dbReference>
<dbReference type="PANTHER" id="PTHR43180">
    <property type="entry name" value="3-OXOACYL-(ACYL-CARRIER-PROTEIN) REDUCTASE (AFU_ORTHOLOGUE AFUA_6G11210)"/>
    <property type="match status" value="1"/>
</dbReference>
<dbReference type="InterPro" id="IPR036291">
    <property type="entry name" value="NAD(P)-bd_dom_sf"/>
</dbReference>
<dbReference type="SUPFAM" id="SSF51735">
    <property type="entry name" value="NAD(P)-binding Rossmann-fold domains"/>
    <property type="match status" value="1"/>
</dbReference>
<gene>
    <name evidence="3" type="ORF">ASPZODRAFT_57306</name>
</gene>
<dbReference type="Proteomes" id="UP000184188">
    <property type="component" value="Unassembled WGS sequence"/>
</dbReference>
<accession>A0A1L9SWT8</accession>